<feature type="compositionally biased region" description="Acidic residues" evidence="16">
    <location>
        <begin position="856"/>
        <end position="865"/>
    </location>
</feature>
<accession>A0A8C5BVE6</accession>
<keyword evidence="9 17" id="KW-1133">Transmembrane helix</keyword>
<comment type="catalytic activity">
    <reaction evidence="15">
        <text>Ca(2+)(in) = Ca(2+)(out)</text>
        <dbReference type="Rhea" id="RHEA:29671"/>
        <dbReference type="ChEBI" id="CHEBI:29108"/>
    </reaction>
</comment>
<feature type="transmembrane region" description="Helical" evidence="17">
    <location>
        <begin position="364"/>
        <end position="383"/>
    </location>
</feature>
<dbReference type="Pfam" id="PF00520">
    <property type="entry name" value="Ion_trans"/>
    <property type="match status" value="1"/>
</dbReference>
<feature type="transmembrane region" description="Helical" evidence="17">
    <location>
        <begin position="481"/>
        <end position="500"/>
    </location>
</feature>
<keyword evidence="11" id="KW-0406">Ion transport</keyword>
<feature type="transmembrane region" description="Helical" evidence="17">
    <location>
        <begin position="328"/>
        <end position="352"/>
    </location>
</feature>
<name>A0A8C5BVE6_GADMO</name>
<proteinExistence type="predicted"/>
<keyword evidence="20" id="KW-1185">Reference proteome</keyword>
<evidence type="ECO:0000256" key="14">
    <source>
        <dbReference type="ARBA" id="ARBA00023303"/>
    </source>
</evidence>
<keyword evidence="6 17" id="KW-0812">Transmembrane</keyword>
<dbReference type="InterPro" id="IPR036770">
    <property type="entry name" value="Ankyrin_rpt-contain_sf"/>
</dbReference>
<feature type="compositionally biased region" description="Low complexity" evidence="16">
    <location>
        <begin position="898"/>
        <end position="910"/>
    </location>
</feature>
<reference evidence="19" key="1">
    <citation type="submission" date="2025-08" db="UniProtKB">
        <authorList>
            <consortium name="Ensembl"/>
        </authorList>
    </citation>
    <scope>IDENTIFICATION</scope>
</reference>
<keyword evidence="8" id="KW-0106">Calcium</keyword>
<keyword evidence="7" id="KW-0677">Repeat</keyword>
<dbReference type="PANTHER" id="PTHR10117">
    <property type="entry name" value="TRANSIENT RECEPTOR POTENTIAL CHANNEL"/>
    <property type="match status" value="1"/>
</dbReference>
<feature type="region of interest" description="Disordered" evidence="16">
    <location>
        <begin position="843"/>
        <end position="910"/>
    </location>
</feature>
<feature type="transmembrane region" description="Helical" evidence="17">
    <location>
        <begin position="403"/>
        <end position="420"/>
    </location>
</feature>
<evidence type="ECO:0000256" key="2">
    <source>
        <dbReference type="ARBA" id="ARBA00022448"/>
    </source>
</evidence>
<evidence type="ECO:0000256" key="7">
    <source>
        <dbReference type="ARBA" id="ARBA00022737"/>
    </source>
</evidence>
<reference evidence="19" key="2">
    <citation type="submission" date="2025-09" db="UniProtKB">
        <authorList>
            <consortium name="Ensembl"/>
        </authorList>
    </citation>
    <scope>IDENTIFICATION</scope>
</reference>
<comment type="subcellular location">
    <subcellularLocation>
        <location evidence="1">Cell membrane</location>
        <topology evidence="1">Multi-pass membrane protein</topology>
    </subcellularLocation>
</comment>
<feature type="domain" description="Transient receptor ion channel" evidence="18">
    <location>
        <begin position="176"/>
        <end position="238"/>
    </location>
</feature>
<evidence type="ECO:0000256" key="16">
    <source>
        <dbReference type="SAM" id="MobiDB-lite"/>
    </source>
</evidence>
<evidence type="ECO:0000256" key="4">
    <source>
        <dbReference type="ARBA" id="ARBA00022568"/>
    </source>
</evidence>
<evidence type="ECO:0000256" key="17">
    <source>
        <dbReference type="SAM" id="Phobius"/>
    </source>
</evidence>
<evidence type="ECO:0000256" key="15">
    <source>
        <dbReference type="ARBA" id="ARBA00036634"/>
    </source>
</evidence>
<keyword evidence="10" id="KW-0040">ANK repeat</keyword>
<evidence type="ECO:0000256" key="10">
    <source>
        <dbReference type="ARBA" id="ARBA00023043"/>
    </source>
</evidence>
<keyword evidence="2" id="KW-0813">Transport</keyword>
<feature type="compositionally biased region" description="Gly residues" evidence="16">
    <location>
        <begin position="798"/>
        <end position="809"/>
    </location>
</feature>
<feature type="region of interest" description="Disordered" evidence="16">
    <location>
        <begin position="767"/>
        <end position="812"/>
    </location>
</feature>
<dbReference type="Pfam" id="PF08344">
    <property type="entry name" value="TRP_2"/>
    <property type="match status" value="1"/>
</dbReference>
<dbReference type="InterPro" id="IPR002110">
    <property type="entry name" value="Ankyrin_rpt"/>
</dbReference>
<feature type="transmembrane region" description="Helical" evidence="17">
    <location>
        <begin position="600"/>
        <end position="622"/>
    </location>
</feature>
<dbReference type="PANTHER" id="PTHR10117:SF76">
    <property type="entry name" value="SHORT TRANSIENT RECEPTOR POTENTIAL CHANNEL 5"/>
    <property type="match status" value="1"/>
</dbReference>
<evidence type="ECO:0000256" key="8">
    <source>
        <dbReference type="ARBA" id="ARBA00022837"/>
    </source>
</evidence>
<dbReference type="Ensembl" id="ENSGMOT00000072347.1">
    <property type="protein sequence ID" value="ENSGMOP00000051147.1"/>
    <property type="gene ID" value="ENSGMOG00000023952.1"/>
</dbReference>
<dbReference type="GO" id="GO:0051480">
    <property type="term" value="P:regulation of cytosolic calcium ion concentration"/>
    <property type="evidence" value="ECO:0007669"/>
    <property type="project" value="TreeGrafter"/>
</dbReference>
<keyword evidence="13" id="KW-1015">Disulfide bond</keyword>
<evidence type="ECO:0000256" key="1">
    <source>
        <dbReference type="ARBA" id="ARBA00004651"/>
    </source>
</evidence>
<dbReference type="PRINTS" id="PR01097">
    <property type="entry name" value="TRNSRECEPTRP"/>
</dbReference>
<evidence type="ECO:0000256" key="3">
    <source>
        <dbReference type="ARBA" id="ARBA00022475"/>
    </source>
</evidence>
<dbReference type="FunFam" id="1.10.287.70:FF:000266">
    <property type="entry name" value="Transient receptor potential cation channel subfamily c member 1"/>
    <property type="match status" value="1"/>
</dbReference>
<evidence type="ECO:0000256" key="13">
    <source>
        <dbReference type="ARBA" id="ARBA00023157"/>
    </source>
</evidence>
<feature type="transmembrane region" description="Helical" evidence="17">
    <location>
        <begin position="441"/>
        <end position="461"/>
    </location>
</feature>
<protein>
    <submittedName>
        <fullName evidence="19">Transient receptor potential cation channel, subfamily C, member 5a</fullName>
    </submittedName>
</protein>
<dbReference type="AlphaFoldDB" id="A0A8C5BVE6"/>
<organism evidence="19 20">
    <name type="scientific">Gadus morhua</name>
    <name type="common">Atlantic cod</name>
    <dbReference type="NCBI Taxonomy" id="8049"/>
    <lineage>
        <taxon>Eukaryota</taxon>
        <taxon>Metazoa</taxon>
        <taxon>Chordata</taxon>
        <taxon>Craniata</taxon>
        <taxon>Vertebrata</taxon>
        <taxon>Euteleostomi</taxon>
        <taxon>Actinopterygii</taxon>
        <taxon>Neopterygii</taxon>
        <taxon>Teleostei</taxon>
        <taxon>Neoteleostei</taxon>
        <taxon>Acanthomorphata</taxon>
        <taxon>Zeiogadaria</taxon>
        <taxon>Gadariae</taxon>
        <taxon>Gadiformes</taxon>
        <taxon>Gadoidei</taxon>
        <taxon>Gadidae</taxon>
        <taxon>Gadus</taxon>
    </lineage>
</organism>
<evidence type="ECO:0000256" key="5">
    <source>
        <dbReference type="ARBA" id="ARBA00022673"/>
    </source>
</evidence>
<dbReference type="GO" id="GO:0070679">
    <property type="term" value="F:inositol 1,4,5 trisphosphate binding"/>
    <property type="evidence" value="ECO:0007669"/>
    <property type="project" value="TreeGrafter"/>
</dbReference>
<dbReference type="Pfam" id="PF00023">
    <property type="entry name" value="Ank"/>
    <property type="match status" value="1"/>
</dbReference>
<dbReference type="Gene3D" id="1.25.40.20">
    <property type="entry name" value="Ankyrin repeat-containing domain"/>
    <property type="match status" value="1"/>
</dbReference>
<dbReference type="Proteomes" id="UP000694546">
    <property type="component" value="Chromosome 17"/>
</dbReference>
<dbReference type="InterPro" id="IPR013555">
    <property type="entry name" value="TRP_dom"/>
</dbReference>
<evidence type="ECO:0000313" key="20">
    <source>
        <dbReference type="Proteomes" id="UP000694546"/>
    </source>
</evidence>
<feature type="transmembrane region" description="Helical" evidence="17">
    <location>
        <begin position="521"/>
        <end position="543"/>
    </location>
</feature>
<keyword evidence="5" id="KW-0107">Calcium channel</keyword>
<dbReference type="GO" id="GO:0005886">
    <property type="term" value="C:plasma membrane"/>
    <property type="evidence" value="ECO:0007669"/>
    <property type="project" value="UniProtKB-SubCell"/>
</dbReference>
<dbReference type="SMART" id="SM01420">
    <property type="entry name" value="TRP_2"/>
    <property type="match status" value="1"/>
</dbReference>
<evidence type="ECO:0000256" key="11">
    <source>
        <dbReference type="ARBA" id="ARBA00023065"/>
    </source>
</evidence>
<keyword evidence="12 17" id="KW-0472">Membrane</keyword>
<keyword evidence="14" id="KW-0407">Ion channel</keyword>
<dbReference type="InterPro" id="IPR002153">
    <property type="entry name" value="TRPC_channel"/>
</dbReference>
<sequence length="1091" mass="122859">MTQLYYKKVSYSPYRDRIPLQIVRAEVELSAEERAYLTAVEKGDYAGVKHALREAEVYYNMDVNCLDPLGRSSLLIAIENENLEVMELLLDHGVHTGDALLYAIRKEVVGAVELLLNHRRPSGEKQVPSLMMDSQFSEFTPDITPIMLAAHTNNYEIIKLLVQRKVTIPRPHQIRCDCVECVSSSEVDSLRHSRSRLNIYKALASPSLIALSSEDPILTAFRLGWELKELSKVENEFRQEYEELSQQCKLFAKDLLDQARSSRELETILNHRDSDQNEELDLKLCHDLAKLKLAIKYHQKEFVSQPNCQQLLATLWYDGFPGWRRRHWVVKLVTCVIIGLLFPVFSMIYLLAPKSALGTFIKKPFIKFICHTASYLTFLFLLLLASQHIARTNLHMQGPPPTLVEWMILPWVVGFIWAEIKEMWDGGFTEYIHDWWNLMDFAMNSLYLATISLKIVAYVKYNSSRPREEWEMWHPTLIAEALFAIANIFSSLRLISLFTANSHLGPLQISLGRMLLDILKFLFIYCLVLLAFANGLNQLYFYYETKASEEPNNCKGIRCERQNNAFSTLFETLQSLFWSIFGLLNLYVTNVKARHEFTEFVGATMFGTYNVISLVVLLNMLIAMMNNSYQLIADHADIEWKFARTKLWMSYFDEGGTLPPPFNIIPSPKSVWYLLTWLHQRLWARRHNPNGESHKCGNLREFTERHADSLIQNQHYQEVIRSLVKRYVAAMIRSAKTDEGLTEENFKELKQDISSFRYEVLDLLGNRRPPRRHYSSSSEPTKDEGAATSEEDSESCDGSGGGGGGGGGQKTKSVSFLEPQQAQESGQVLYGVSALVRSISGLTGAEREGEGGGESGEVEVEERDLEEGVRWRYEEQDEAVPKSNGLKTTLGPPPPLTMLPSSSSTSTSFSSSLASSLAHTRSRLQRLTSTRSKTDSFSSLSYLFSRAQRKAPPPARPLHQSPSSYTISDGLLDADPGLGRGTRSETRLHELGRLDPSLSPLRTNGRDSLLTLPLPPPCPCQSLHCASNLSESSARLLDSSEDVFQGLGGGVGRGGSGAGRGLMLMGGWVGPCEDVVDDGCDVMEESVTTQL</sequence>
<dbReference type="InterPro" id="IPR005821">
    <property type="entry name" value="Ion_trans_dom"/>
</dbReference>
<dbReference type="FunFam" id="1.25.40.20:FF:000023">
    <property type="entry name" value="short transient receptor potential channel 4 isoform X1"/>
    <property type="match status" value="1"/>
</dbReference>
<keyword evidence="4" id="KW-0109">Calcium transport</keyword>
<feature type="region of interest" description="Disordered" evidence="16">
    <location>
        <begin position="948"/>
        <end position="986"/>
    </location>
</feature>
<dbReference type="GO" id="GO:0034703">
    <property type="term" value="C:cation channel complex"/>
    <property type="evidence" value="ECO:0007669"/>
    <property type="project" value="TreeGrafter"/>
</dbReference>
<dbReference type="SUPFAM" id="SSF48403">
    <property type="entry name" value="Ankyrin repeat"/>
    <property type="match status" value="1"/>
</dbReference>
<evidence type="ECO:0000256" key="9">
    <source>
        <dbReference type="ARBA" id="ARBA00022989"/>
    </source>
</evidence>
<evidence type="ECO:0000313" key="19">
    <source>
        <dbReference type="Ensembl" id="ENSGMOP00000051147.1"/>
    </source>
</evidence>
<evidence type="ECO:0000256" key="12">
    <source>
        <dbReference type="ARBA" id="ARBA00023136"/>
    </source>
</evidence>
<dbReference type="SMART" id="SM00248">
    <property type="entry name" value="ANK"/>
    <property type="match status" value="2"/>
</dbReference>
<keyword evidence="3" id="KW-1003">Cell membrane</keyword>
<dbReference type="Pfam" id="PF12796">
    <property type="entry name" value="Ank_2"/>
    <property type="match status" value="1"/>
</dbReference>
<dbReference type="NCBIfam" id="TIGR00870">
    <property type="entry name" value="trp"/>
    <property type="match status" value="1"/>
</dbReference>
<dbReference type="GO" id="GO:0015279">
    <property type="term" value="F:store-operated calcium channel activity"/>
    <property type="evidence" value="ECO:0007669"/>
    <property type="project" value="TreeGrafter"/>
</dbReference>
<dbReference type="GeneTree" id="ENSGT01060000248594"/>
<evidence type="ECO:0000259" key="18">
    <source>
        <dbReference type="SMART" id="SM01420"/>
    </source>
</evidence>
<evidence type="ECO:0000256" key="6">
    <source>
        <dbReference type="ARBA" id="ARBA00022692"/>
    </source>
</evidence>